<proteinExistence type="predicted"/>
<name>A0A062Y047_9BACT</name>
<organism evidence="7 8">
    <name type="scientific">Thermoanaerobaculum aquaticum</name>
    <dbReference type="NCBI Taxonomy" id="1312852"/>
    <lineage>
        <taxon>Bacteria</taxon>
        <taxon>Pseudomonadati</taxon>
        <taxon>Acidobacteriota</taxon>
        <taxon>Thermoanaerobaculia</taxon>
        <taxon>Thermoanaerobaculales</taxon>
        <taxon>Thermoanaerobaculaceae</taxon>
        <taxon>Thermoanaerobaculum</taxon>
    </lineage>
</organism>
<dbReference type="GO" id="GO:0016020">
    <property type="term" value="C:membrane"/>
    <property type="evidence" value="ECO:0007669"/>
    <property type="project" value="UniProtKB-SubCell"/>
</dbReference>
<gene>
    <name evidence="7" type="ORF">EG19_00850</name>
</gene>
<dbReference type="InterPro" id="IPR011990">
    <property type="entry name" value="TPR-like_helical_dom_sf"/>
</dbReference>
<evidence type="ECO:0000256" key="2">
    <source>
        <dbReference type="ARBA" id="ARBA00022692"/>
    </source>
</evidence>
<keyword evidence="2 5" id="KW-0812">Transmembrane</keyword>
<feature type="transmembrane region" description="Helical" evidence="5">
    <location>
        <begin position="283"/>
        <end position="304"/>
    </location>
</feature>
<feature type="transmembrane region" description="Helical" evidence="5">
    <location>
        <begin position="31"/>
        <end position="47"/>
    </location>
</feature>
<dbReference type="PANTHER" id="PTHR37422:SF13">
    <property type="entry name" value="LIPOPOLYSACCHARIDE BIOSYNTHESIS PROTEIN PA4999-RELATED"/>
    <property type="match status" value="1"/>
</dbReference>
<feature type="transmembrane region" description="Helical" evidence="5">
    <location>
        <begin position="135"/>
        <end position="155"/>
    </location>
</feature>
<dbReference type="EMBL" id="JMFG01000011">
    <property type="protein sequence ID" value="KDA54145.1"/>
    <property type="molecule type" value="Genomic_DNA"/>
</dbReference>
<evidence type="ECO:0000256" key="4">
    <source>
        <dbReference type="ARBA" id="ARBA00023136"/>
    </source>
</evidence>
<dbReference type="Proteomes" id="UP000027284">
    <property type="component" value="Unassembled WGS sequence"/>
</dbReference>
<feature type="transmembrane region" description="Helical" evidence="5">
    <location>
        <begin position="200"/>
        <end position="221"/>
    </location>
</feature>
<dbReference type="InterPro" id="IPR007016">
    <property type="entry name" value="O-antigen_ligase-rel_domated"/>
</dbReference>
<dbReference type="PANTHER" id="PTHR37422">
    <property type="entry name" value="TEICHURONIC ACID BIOSYNTHESIS PROTEIN TUAE"/>
    <property type="match status" value="1"/>
</dbReference>
<evidence type="ECO:0000259" key="6">
    <source>
        <dbReference type="Pfam" id="PF04932"/>
    </source>
</evidence>
<keyword evidence="8" id="KW-1185">Reference proteome</keyword>
<evidence type="ECO:0000256" key="5">
    <source>
        <dbReference type="SAM" id="Phobius"/>
    </source>
</evidence>
<dbReference type="Gene3D" id="1.25.40.10">
    <property type="entry name" value="Tetratricopeptide repeat domain"/>
    <property type="match status" value="1"/>
</dbReference>
<dbReference type="STRING" id="1312852.EG19_00850"/>
<evidence type="ECO:0000256" key="1">
    <source>
        <dbReference type="ARBA" id="ARBA00004141"/>
    </source>
</evidence>
<protein>
    <recommendedName>
        <fullName evidence="6">O-antigen ligase-related domain-containing protein</fullName>
    </recommendedName>
</protein>
<comment type="subcellular location">
    <subcellularLocation>
        <location evidence="1">Membrane</location>
        <topology evidence="1">Multi-pass membrane protein</topology>
    </subcellularLocation>
</comment>
<keyword evidence="4 5" id="KW-0472">Membrane</keyword>
<feature type="transmembrane region" description="Helical" evidence="5">
    <location>
        <begin position="316"/>
        <end position="344"/>
    </location>
</feature>
<sequence>MPALSLEALLVPLALLWVASADGVFVAPWVAAASAGVAGFLAWRRLVRGVRVGPPLLWLLGFCLWLLLSSLIQPVAWDRAAQLSAIGMLAGVLALITAHPGGHRWMAVAVMAAGVLCALWLLVERLSLGGRPAGPFGNPNVAATVVVLALAHCALVESRRGWVWLPLLVAGVLAAESRAAMLAVTVLCVFWLGLRLDRRWKALLLLGAIVAALGLGWRMAFAPDPLRFERLRIWKTALKTAWDFAPWGTGPGGFGDAVLPQNFPREGEFARFHRIPDLAESDLLQLSASLGVPGLVLAAGLLWSTVRAWVGGGLKALSPAFALVVTGLFHSQMLWPVVAFLAVSAGRFSGRWRLKLAPGPAFLLLWPLLGWAAAVLPWPNGVLVPSLQERLGKVKEVLRQEASSQQLAEALVEATAIARELPRSGEALRTVGLAQLRLARATGDASAAQAAIGTFRRAQETNPQDVWAFYGEADARVVLGQWEGARGAALRALALEPNCVPCWLTVAQSQLFLGMPEPARQAFQKALAAERRARGYPFVSAYERALASPDPLLKARLAAVLGEKP</sequence>
<dbReference type="SUPFAM" id="SSF48452">
    <property type="entry name" value="TPR-like"/>
    <property type="match status" value="1"/>
</dbReference>
<dbReference type="Pfam" id="PF04932">
    <property type="entry name" value="Wzy_C"/>
    <property type="match status" value="1"/>
</dbReference>
<feature type="transmembrane region" description="Helical" evidence="5">
    <location>
        <begin position="105"/>
        <end position="123"/>
    </location>
</feature>
<feature type="transmembrane region" description="Helical" evidence="5">
    <location>
        <begin position="167"/>
        <end position="194"/>
    </location>
</feature>
<dbReference type="AlphaFoldDB" id="A0A062Y047"/>
<evidence type="ECO:0000313" key="8">
    <source>
        <dbReference type="Proteomes" id="UP000027284"/>
    </source>
</evidence>
<feature type="transmembrane region" description="Helical" evidence="5">
    <location>
        <begin position="56"/>
        <end position="75"/>
    </location>
</feature>
<evidence type="ECO:0000256" key="3">
    <source>
        <dbReference type="ARBA" id="ARBA00022989"/>
    </source>
</evidence>
<feature type="transmembrane region" description="Helical" evidence="5">
    <location>
        <begin position="356"/>
        <end position="378"/>
    </location>
</feature>
<feature type="domain" description="O-antigen ligase-related" evidence="6">
    <location>
        <begin position="167"/>
        <end position="298"/>
    </location>
</feature>
<accession>A0A062Y047</accession>
<evidence type="ECO:0000313" key="7">
    <source>
        <dbReference type="EMBL" id="KDA54145.1"/>
    </source>
</evidence>
<keyword evidence="3 5" id="KW-1133">Transmembrane helix</keyword>
<dbReference type="RefSeq" id="WP_038048191.1">
    <property type="nucleotide sequence ID" value="NZ_JMFG01000011.1"/>
</dbReference>
<feature type="transmembrane region" description="Helical" evidence="5">
    <location>
        <begin position="81"/>
        <end position="98"/>
    </location>
</feature>
<dbReference type="InterPro" id="IPR051533">
    <property type="entry name" value="WaaL-like"/>
</dbReference>
<reference evidence="7 8" key="1">
    <citation type="submission" date="2014-04" db="EMBL/GenBank/DDBJ databases">
        <title>The Genome Sequence of Thermoanaerobaculum aquaticum MP-01, The First Cultivated Group 23 Acidobacterium.</title>
        <authorList>
            <person name="Stamps B.W."/>
            <person name="Losey N.A."/>
            <person name="Lawson P.A."/>
            <person name="Stevenson B.S."/>
        </authorList>
    </citation>
    <scope>NUCLEOTIDE SEQUENCE [LARGE SCALE GENOMIC DNA]</scope>
    <source>
        <strain evidence="7 8">MP-01</strain>
    </source>
</reference>
<comment type="caution">
    <text evidence="7">The sequence shown here is derived from an EMBL/GenBank/DDBJ whole genome shotgun (WGS) entry which is preliminary data.</text>
</comment>